<protein>
    <recommendedName>
        <fullName evidence="5">Hyaluronan-mediated motility receptor C-terminal domain-containing protein</fullName>
    </recommendedName>
</protein>
<keyword evidence="1" id="KW-0175">Coiled coil</keyword>
<feature type="region of interest" description="Disordered" evidence="2">
    <location>
        <begin position="614"/>
        <end position="633"/>
    </location>
</feature>
<keyword evidence="4" id="KW-1185">Reference proteome</keyword>
<evidence type="ECO:0008006" key="5">
    <source>
        <dbReference type="Google" id="ProtNLM"/>
    </source>
</evidence>
<gene>
    <name evidence="3" type="ORF">MELLADRAFT_115449</name>
</gene>
<dbReference type="Proteomes" id="UP000001072">
    <property type="component" value="Unassembled WGS sequence"/>
</dbReference>
<feature type="compositionally biased region" description="Polar residues" evidence="2">
    <location>
        <begin position="657"/>
        <end position="674"/>
    </location>
</feature>
<dbReference type="InParanoid" id="F4RAM4"/>
<dbReference type="VEuPathDB" id="FungiDB:MELLADRAFT_115449"/>
<dbReference type="EMBL" id="GL883094">
    <property type="protein sequence ID" value="EGG10758.1"/>
    <property type="molecule type" value="Genomic_DNA"/>
</dbReference>
<dbReference type="KEGG" id="mlr:MELLADRAFT_115449"/>
<sequence length="702" mass="80290">MSHFPKAQRFPIEKPSDVPGPGLYNPKLHDPNDDPWRKGPLEIFKAPRSKPHDGGPDTFGLYNTEELEVPRPRTRAISTMATPSKHANELLRLESKLFQYESQIESLNQSLKISETTVKETRKALNRSDLEQKEMENELERLRKQISGLTGIQKKLIDLENEYRKSKERRESEIGKLKFELRSLEDKSLKERNEFQIDLENAKRSSGEGLGKVKESFDRLNQHYIHYLPTLLQQFREIEDTLKTERKFNTTDLIRVRKRLGDRVAQVDELAGLVNELEWREEELVEVVEKLLEVEESAREEAEEESRSLGMEIDRLRDELHQLNQLHETQLKLWEKIELESKTELQCAQETIVMNETQLTDSRLTATALESTLSEVLKAYEELSKTYQNTNSELSKANEEIKTKDFQLNKEMDDLRDMHANLVEEWGTERNHLQSRAEEAGKEALKEKEAKRKACSELMVSRQAEAAARGELQQLEDVQLRLEAVEKEKCQLIKINDFLSRQSSLNAEEADKLASLNAELVSHQNPSQRLKVLDRIRREGKEERANLAHLQNDLWAARAEIESLKEELSSYQSISPIPTTSKKKPSLGLMPPKSPSQQLVGLSRVSRPALSEVTIHSSHHSPPPVPKVQVPSSRSAISSLPIKIASRVGMKKKVIDQSHSNSNKPNSSRVRTTGTAIVEEPAAEMSLGAIKMQGRMTLDELR</sequence>
<evidence type="ECO:0000313" key="4">
    <source>
        <dbReference type="Proteomes" id="UP000001072"/>
    </source>
</evidence>
<feature type="region of interest" description="Disordered" evidence="2">
    <location>
        <begin position="575"/>
        <end position="599"/>
    </location>
</feature>
<feature type="region of interest" description="Disordered" evidence="2">
    <location>
        <begin position="654"/>
        <end position="674"/>
    </location>
</feature>
<dbReference type="GeneID" id="18925602"/>
<proteinExistence type="predicted"/>
<feature type="coiled-coil region" evidence="1">
    <location>
        <begin position="373"/>
        <end position="400"/>
    </location>
</feature>
<feature type="coiled-coil region" evidence="1">
    <location>
        <begin position="285"/>
        <end position="333"/>
    </location>
</feature>
<feature type="coiled-coil region" evidence="1">
    <location>
        <begin position="90"/>
        <end position="187"/>
    </location>
</feature>
<accession>F4RAM4</accession>
<feature type="region of interest" description="Disordered" evidence="2">
    <location>
        <begin position="1"/>
        <end position="63"/>
    </location>
</feature>
<evidence type="ECO:0000256" key="1">
    <source>
        <dbReference type="SAM" id="Coils"/>
    </source>
</evidence>
<reference evidence="4" key="1">
    <citation type="journal article" date="2011" name="Proc. Natl. Acad. Sci. U.S.A.">
        <title>Obligate biotrophy features unraveled by the genomic analysis of rust fungi.</title>
        <authorList>
            <person name="Duplessis S."/>
            <person name="Cuomo C.A."/>
            <person name="Lin Y.-C."/>
            <person name="Aerts A."/>
            <person name="Tisserant E."/>
            <person name="Veneault-Fourrey C."/>
            <person name="Joly D.L."/>
            <person name="Hacquard S."/>
            <person name="Amselem J."/>
            <person name="Cantarel B.L."/>
            <person name="Chiu R."/>
            <person name="Coutinho P.M."/>
            <person name="Feau N."/>
            <person name="Field M."/>
            <person name="Frey P."/>
            <person name="Gelhaye E."/>
            <person name="Goldberg J."/>
            <person name="Grabherr M.G."/>
            <person name="Kodira C.D."/>
            <person name="Kohler A."/>
            <person name="Kuees U."/>
            <person name="Lindquist E.A."/>
            <person name="Lucas S.M."/>
            <person name="Mago R."/>
            <person name="Mauceli E."/>
            <person name="Morin E."/>
            <person name="Murat C."/>
            <person name="Pangilinan J.L."/>
            <person name="Park R."/>
            <person name="Pearson M."/>
            <person name="Quesneville H."/>
            <person name="Rouhier N."/>
            <person name="Sakthikumar S."/>
            <person name="Salamov A.A."/>
            <person name="Schmutz J."/>
            <person name="Selles B."/>
            <person name="Shapiro H."/>
            <person name="Tanguay P."/>
            <person name="Tuskan G.A."/>
            <person name="Henrissat B."/>
            <person name="Van de Peer Y."/>
            <person name="Rouze P."/>
            <person name="Ellis J.G."/>
            <person name="Dodds P.N."/>
            <person name="Schein J.E."/>
            <person name="Zhong S."/>
            <person name="Hamelin R.C."/>
            <person name="Grigoriev I.V."/>
            <person name="Szabo L.J."/>
            <person name="Martin F."/>
        </authorList>
    </citation>
    <scope>NUCLEOTIDE SEQUENCE [LARGE SCALE GENOMIC DNA]</scope>
    <source>
        <strain evidence="4">98AG31 / pathotype 3-4-7</strain>
    </source>
</reference>
<dbReference type="AlphaFoldDB" id="F4RAM4"/>
<dbReference type="OrthoDB" id="419631at2759"/>
<name>F4RAM4_MELLP</name>
<dbReference type="RefSeq" id="XP_007406227.1">
    <property type="nucleotide sequence ID" value="XM_007406165.1"/>
</dbReference>
<feature type="coiled-coil region" evidence="1">
    <location>
        <begin position="533"/>
        <end position="574"/>
    </location>
</feature>
<evidence type="ECO:0000256" key="2">
    <source>
        <dbReference type="SAM" id="MobiDB-lite"/>
    </source>
</evidence>
<dbReference type="STRING" id="747676.F4RAM4"/>
<dbReference type="eggNOG" id="ENOG502S53C">
    <property type="taxonomic scope" value="Eukaryota"/>
</dbReference>
<organism evidence="4">
    <name type="scientific">Melampsora larici-populina (strain 98AG31 / pathotype 3-4-7)</name>
    <name type="common">Poplar leaf rust fungus</name>
    <dbReference type="NCBI Taxonomy" id="747676"/>
    <lineage>
        <taxon>Eukaryota</taxon>
        <taxon>Fungi</taxon>
        <taxon>Dikarya</taxon>
        <taxon>Basidiomycota</taxon>
        <taxon>Pucciniomycotina</taxon>
        <taxon>Pucciniomycetes</taxon>
        <taxon>Pucciniales</taxon>
        <taxon>Melampsoraceae</taxon>
        <taxon>Melampsora</taxon>
    </lineage>
</organism>
<dbReference type="HOGENOM" id="CLU_380425_0_0_1"/>
<feature type="compositionally biased region" description="Basic and acidic residues" evidence="2">
    <location>
        <begin position="27"/>
        <end position="40"/>
    </location>
</feature>
<evidence type="ECO:0000313" key="3">
    <source>
        <dbReference type="EMBL" id="EGG10758.1"/>
    </source>
</evidence>